<gene>
    <name evidence="2" type="ORF">JXQ802_LOCUS24222</name>
    <name evidence="1" type="ORF">PYM288_LOCUS10146</name>
</gene>
<evidence type="ECO:0000313" key="4">
    <source>
        <dbReference type="Proteomes" id="UP000663870"/>
    </source>
</evidence>
<dbReference type="Proteomes" id="UP000663854">
    <property type="component" value="Unassembled WGS sequence"/>
</dbReference>
<keyword evidence="4" id="KW-1185">Reference proteome</keyword>
<dbReference type="AlphaFoldDB" id="A0A814ADE5"/>
<sequence>MPLLWNGCLSIYCISRRKRKSFSVNEKHHETEVNKICLRHIENIHNIPSTTINHQQNEKTNFKETVKSKSDNIESHCEIHLSDQPTKTKSIKNNDSSYSQISLSKFFHRSEKLKTPSPLPLTIDNISEDNYDKTINNTLSSWSSSTNSNSNQYKTYSKHRSWIESYDLNEQNILQKKNMSQTKKISNDMKSLDNNKLFLVHVRKDIKDQNIQ</sequence>
<proteinExistence type="predicted"/>
<accession>A0A814ADE5</accession>
<dbReference type="EMBL" id="CAJNOL010000780">
    <property type="protein sequence ID" value="CAF1197356.1"/>
    <property type="molecule type" value="Genomic_DNA"/>
</dbReference>
<organism evidence="1 3">
    <name type="scientific">Rotaria sordida</name>
    <dbReference type="NCBI Taxonomy" id="392033"/>
    <lineage>
        <taxon>Eukaryota</taxon>
        <taxon>Metazoa</taxon>
        <taxon>Spiralia</taxon>
        <taxon>Gnathifera</taxon>
        <taxon>Rotifera</taxon>
        <taxon>Eurotatoria</taxon>
        <taxon>Bdelloidea</taxon>
        <taxon>Philodinida</taxon>
        <taxon>Philodinidae</taxon>
        <taxon>Rotaria</taxon>
    </lineage>
</organism>
<dbReference type="EMBL" id="CAJNOH010000156">
    <property type="protein sequence ID" value="CAF0913466.1"/>
    <property type="molecule type" value="Genomic_DNA"/>
</dbReference>
<name>A0A814ADE5_9BILA</name>
<evidence type="ECO:0000313" key="3">
    <source>
        <dbReference type="Proteomes" id="UP000663854"/>
    </source>
</evidence>
<evidence type="ECO:0000313" key="2">
    <source>
        <dbReference type="EMBL" id="CAF1197356.1"/>
    </source>
</evidence>
<comment type="caution">
    <text evidence="1">The sequence shown here is derived from an EMBL/GenBank/DDBJ whole genome shotgun (WGS) entry which is preliminary data.</text>
</comment>
<protein>
    <submittedName>
        <fullName evidence="1">Uncharacterized protein</fullName>
    </submittedName>
</protein>
<reference evidence="1" key="1">
    <citation type="submission" date="2021-02" db="EMBL/GenBank/DDBJ databases">
        <authorList>
            <person name="Nowell W R."/>
        </authorList>
    </citation>
    <scope>NUCLEOTIDE SEQUENCE</scope>
</reference>
<dbReference type="Proteomes" id="UP000663870">
    <property type="component" value="Unassembled WGS sequence"/>
</dbReference>
<evidence type="ECO:0000313" key="1">
    <source>
        <dbReference type="EMBL" id="CAF0913466.1"/>
    </source>
</evidence>